<proteinExistence type="predicted"/>
<dbReference type="Proteomes" id="UP001604336">
    <property type="component" value="Unassembled WGS sequence"/>
</dbReference>
<dbReference type="AlphaFoldDB" id="A0ABD1TZY3"/>
<keyword evidence="3" id="KW-1185">Reference proteome</keyword>
<evidence type="ECO:0000313" key="2">
    <source>
        <dbReference type="EMBL" id="KAL2518297.1"/>
    </source>
</evidence>
<organism evidence="2 3">
    <name type="scientific">Abeliophyllum distichum</name>
    <dbReference type="NCBI Taxonomy" id="126358"/>
    <lineage>
        <taxon>Eukaryota</taxon>
        <taxon>Viridiplantae</taxon>
        <taxon>Streptophyta</taxon>
        <taxon>Embryophyta</taxon>
        <taxon>Tracheophyta</taxon>
        <taxon>Spermatophyta</taxon>
        <taxon>Magnoliopsida</taxon>
        <taxon>eudicotyledons</taxon>
        <taxon>Gunneridae</taxon>
        <taxon>Pentapetalae</taxon>
        <taxon>asterids</taxon>
        <taxon>lamiids</taxon>
        <taxon>Lamiales</taxon>
        <taxon>Oleaceae</taxon>
        <taxon>Forsythieae</taxon>
        <taxon>Abeliophyllum</taxon>
    </lineage>
</organism>
<dbReference type="EMBL" id="JBFOLK010000004">
    <property type="protein sequence ID" value="KAL2518297.1"/>
    <property type="molecule type" value="Genomic_DNA"/>
</dbReference>
<accession>A0ABD1TZY3</accession>
<name>A0ABD1TZY3_9LAMI</name>
<sequence>MSTGVVEENVIGHSGKEASPPISPSMEGVLPIRGVDADTGEVVAIPTTSLREAEDPYRVDVVRWAALDMPSIMVAEDMKLLRDAYRIPSDIDCCFRTLTRGPAFRGWDALLYV</sequence>
<protein>
    <submittedName>
        <fullName evidence="2">Uncharacterized protein</fullName>
    </submittedName>
</protein>
<gene>
    <name evidence="2" type="ORF">Adt_14544</name>
</gene>
<comment type="caution">
    <text evidence="2">The sequence shown here is derived from an EMBL/GenBank/DDBJ whole genome shotgun (WGS) entry which is preliminary data.</text>
</comment>
<feature type="region of interest" description="Disordered" evidence="1">
    <location>
        <begin position="1"/>
        <end position="25"/>
    </location>
</feature>
<evidence type="ECO:0000313" key="3">
    <source>
        <dbReference type="Proteomes" id="UP001604336"/>
    </source>
</evidence>
<evidence type="ECO:0000256" key="1">
    <source>
        <dbReference type="SAM" id="MobiDB-lite"/>
    </source>
</evidence>
<reference evidence="3" key="1">
    <citation type="submission" date="2024-07" db="EMBL/GenBank/DDBJ databases">
        <title>Two chromosome-level genome assemblies of Korean endemic species Abeliophyllum distichum and Forsythia ovata (Oleaceae).</title>
        <authorList>
            <person name="Jang H."/>
        </authorList>
    </citation>
    <scope>NUCLEOTIDE SEQUENCE [LARGE SCALE GENOMIC DNA]</scope>
</reference>